<proteinExistence type="inferred from homology"/>
<dbReference type="GO" id="GO:0005886">
    <property type="term" value="C:plasma membrane"/>
    <property type="evidence" value="ECO:0007669"/>
    <property type="project" value="TreeGrafter"/>
</dbReference>
<evidence type="ECO:0000256" key="2">
    <source>
        <dbReference type="ARBA" id="ARBA00009399"/>
    </source>
</evidence>
<evidence type="ECO:0000256" key="6">
    <source>
        <dbReference type="SAM" id="Phobius"/>
    </source>
</evidence>
<name>A0A554LQE4_9BACT</name>
<evidence type="ECO:0000313" key="8">
    <source>
        <dbReference type="EMBL" id="TSC94839.1"/>
    </source>
</evidence>
<dbReference type="InterPro" id="IPR051401">
    <property type="entry name" value="GtrA_CellWall_Glycosyl"/>
</dbReference>
<evidence type="ECO:0000256" key="5">
    <source>
        <dbReference type="ARBA" id="ARBA00023136"/>
    </source>
</evidence>
<dbReference type="PANTHER" id="PTHR38459:SF1">
    <property type="entry name" value="PROPHAGE BACTOPRENOL-LINKED GLUCOSE TRANSLOCASE HOMOLOG"/>
    <property type="match status" value="1"/>
</dbReference>
<dbReference type="GO" id="GO:0016740">
    <property type="term" value="F:transferase activity"/>
    <property type="evidence" value="ECO:0007669"/>
    <property type="project" value="UniProtKB-KW"/>
</dbReference>
<dbReference type="GO" id="GO:0000271">
    <property type="term" value="P:polysaccharide biosynthetic process"/>
    <property type="evidence" value="ECO:0007669"/>
    <property type="project" value="InterPro"/>
</dbReference>
<feature type="transmembrane region" description="Helical" evidence="6">
    <location>
        <begin position="43"/>
        <end position="64"/>
    </location>
</feature>
<sequence>MDNQAVKKSFGQFLRFAAIGVMNTGVDLVILNIETISTGIKEGAGYGIQKGLSFLVAVTFSYFLNKHWAFKDASKKDEGKKFSQFLSISVIGMIINVSVATITVTYLKAPINDLLNFSFLTDQIWVSLGGLAGTAVGLFWNFVGYKFWVFKK</sequence>
<feature type="transmembrane region" description="Helical" evidence="6">
    <location>
        <begin position="124"/>
        <end position="143"/>
    </location>
</feature>
<evidence type="ECO:0000256" key="4">
    <source>
        <dbReference type="ARBA" id="ARBA00022989"/>
    </source>
</evidence>
<comment type="subcellular location">
    <subcellularLocation>
        <location evidence="1">Membrane</location>
        <topology evidence="1">Multi-pass membrane protein</topology>
    </subcellularLocation>
</comment>
<dbReference type="Pfam" id="PF04138">
    <property type="entry name" value="GtrA_DPMS_TM"/>
    <property type="match status" value="1"/>
</dbReference>
<comment type="similarity">
    <text evidence="2">Belongs to the GtrA family.</text>
</comment>
<feature type="transmembrane region" description="Helical" evidence="6">
    <location>
        <begin position="85"/>
        <end position="104"/>
    </location>
</feature>
<keyword evidence="5 6" id="KW-0472">Membrane</keyword>
<reference evidence="8 9" key="1">
    <citation type="submission" date="2017-07" db="EMBL/GenBank/DDBJ databases">
        <title>Mechanisms for carbon and nitrogen cycling indicate functional differentiation within the Candidate Phyla Radiation.</title>
        <authorList>
            <person name="Danczak R.E."/>
            <person name="Johnston M.D."/>
            <person name="Kenah C."/>
            <person name="Slattery M."/>
            <person name="Wrighton K.C."/>
            <person name="Wilkins M.J."/>
        </authorList>
    </citation>
    <scope>NUCLEOTIDE SEQUENCE [LARGE SCALE GENOMIC DNA]</scope>
    <source>
        <strain evidence="8">Athens1014_28</strain>
    </source>
</reference>
<evidence type="ECO:0000259" key="7">
    <source>
        <dbReference type="Pfam" id="PF04138"/>
    </source>
</evidence>
<organism evidence="8 9">
    <name type="scientific">Candidatus Berkelbacteria bacterium Athens1014_28</name>
    <dbReference type="NCBI Taxonomy" id="2017145"/>
    <lineage>
        <taxon>Bacteria</taxon>
        <taxon>Candidatus Berkelbacteria</taxon>
    </lineage>
</organism>
<dbReference type="EMBL" id="VMGN01000005">
    <property type="protein sequence ID" value="TSC94839.1"/>
    <property type="molecule type" value="Genomic_DNA"/>
</dbReference>
<accession>A0A554LQE4</accession>
<evidence type="ECO:0000256" key="3">
    <source>
        <dbReference type="ARBA" id="ARBA00022692"/>
    </source>
</evidence>
<keyword evidence="4 6" id="KW-1133">Transmembrane helix</keyword>
<dbReference type="AlphaFoldDB" id="A0A554LQE4"/>
<dbReference type="PANTHER" id="PTHR38459">
    <property type="entry name" value="PROPHAGE BACTOPRENOL-LINKED GLUCOSE TRANSLOCASE HOMOLOG"/>
    <property type="match status" value="1"/>
</dbReference>
<keyword evidence="3 6" id="KW-0812">Transmembrane</keyword>
<evidence type="ECO:0000313" key="9">
    <source>
        <dbReference type="Proteomes" id="UP000316495"/>
    </source>
</evidence>
<dbReference type="InterPro" id="IPR007267">
    <property type="entry name" value="GtrA_DPMS_TM"/>
</dbReference>
<gene>
    <name evidence="8" type="ORF">Athens101428_121</name>
</gene>
<feature type="transmembrane region" description="Helical" evidence="6">
    <location>
        <begin position="12"/>
        <end position="31"/>
    </location>
</feature>
<keyword evidence="8" id="KW-0808">Transferase</keyword>
<protein>
    <submittedName>
        <fullName evidence="8">Glycosyl transferase family 2</fullName>
    </submittedName>
</protein>
<dbReference type="Proteomes" id="UP000316495">
    <property type="component" value="Unassembled WGS sequence"/>
</dbReference>
<evidence type="ECO:0000256" key="1">
    <source>
        <dbReference type="ARBA" id="ARBA00004141"/>
    </source>
</evidence>
<comment type="caution">
    <text evidence="8">The sequence shown here is derived from an EMBL/GenBank/DDBJ whole genome shotgun (WGS) entry which is preliminary data.</text>
</comment>
<feature type="domain" description="GtrA/DPMS transmembrane" evidence="7">
    <location>
        <begin position="15"/>
        <end position="150"/>
    </location>
</feature>